<dbReference type="SMR" id="A0A178VRD0"/>
<evidence type="ECO:0000313" key="11">
    <source>
        <dbReference type="Proteomes" id="UP000434276"/>
    </source>
</evidence>
<dbReference type="Proteomes" id="UP000434276">
    <property type="component" value="Unassembled WGS sequence"/>
</dbReference>
<evidence type="ECO:0000256" key="3">
    <source>
        <dbReference type="ARBA" id="ARBA00022900"/>
    </source>
</evidence>
<keyword evidence="2" id="KW-0646">Protease inhibitor</keyword>
<dbReference type="ExpressionAtlas" id="A0A178VRD0">
    <property type="expression patterns" value="baseline and differential"/>
</dbReference>
<organism evidence="7 9">
    <name type="scientific">Arabidopsis thaliana</name>
    <name type="common">Mouse-ear cress</name>
    <dbReference type="NCBI Taxonomy" id="3702"/>
    <lineage>
        <taxon>Eukaryota</taxon>
        <taxon>Viridiplantae</taxon>
        <taxon>Streptophyta</taxon>
        <taxon>Embryophyta</taxon>
        <taxon>Tracheophyta</taxon>
        <taxon>Spermatophyta</taxon>
        <taxon>Magnoliopsida</taxon>
        <taxon>eudicotyledons</taxon>
        <taxon>Gunneridae</taxon>
        <taxon>Pentapetalae</taxon>
        <taxon>rosids</taxon>
        <taxon>malvids</taxon>
        <taxon>Brassicales</taxon>
        <taxon>Brassicaceae</taxon>
        <taxon>Camelineae</taxon>
        <taxon>Arabidopsis</taxon>
    </lineage>
</organism>
<evidence type="ECO:0000313" key="4">
    <source>
        <dbReference type="Araport" id="AT2G38870"/>
    </source>
</evidence>
<evidence type="ECO:0000313" key="6">
    <source>
        <dbReference type="EMBL" id="CAD5320788.1"/>
    </source>
</evidence>
<evidence type="ECO:0000313" key="7">
    <source>
        <dbReference type="EMBL" id="OAP07613.1"/>
    </source>
</evidence>
<reference evidence="9" key="1">
    <citation type="journal article" date="2016" name="Proc. Natl. Acad. Sci. U.S.A.">
        <title>Chromosome-level assembly of Arabidopsis thaliana Ler reveals the extent of translocation and inversion polymorphisms.</title>
        <authorList>
            <person name="Zapata L."/>
            <person name="Ding J."/>
            <person name="Willing E.M."/>
            <person name="Hartwig B."/>
            <person name="Bezdan D."/>
            <person name="Jiao W.B."/>
            <person name="Patel V."/>
            <person name="Velikkakam James G."/>
            <person name="Koornneef M."/>
            <person name="Ossowski S."/>
            <person name="Schneeberger K."/>
        </authorList>
    </citation>
    <scope>NUCLEOTIDE SEQUENCE [LARGE SCALE GENOMIC DNA]</scope>
    <source>
        <strain evidence="9">cv. Landsberg erecta</strain>
    </source>
</reference>
<dbReference type="KEGG" id="ath:AT2G38870"/>
<dbReference type="Gene3D" id="3.30.10.10">
    <property type="entry name" value="Trypsin Inhibitor V, subunit A"/>
    <property type="match status" value="1"/>
</dbReference>
<dbReference type="FunFam" id="3.30.10.10:FF:000001">
    <property type="entry name" value="Serine protease inhibitor, potato inhibitor I-type family protein"/>
    <property type="match status" value="1"/>
</dbReference>
<dbReference type="Proteomes" id="UP000516314">
    <property type="component" value="Chromosome 2"/>
</dbReference>
<dbReference type="OrthoDB" id="10013825at2759"/>
<keyword evidence="3" id="KW-0722">Serine protease inhibitor</keyword>
<dbReference type="EMBL" id="CACRSJ010000105">
    <property type="protein sequence ID" value="VYS54897.1"/>
    <property type="molecule type" value="Genomic_DNA"/>
</dbReference>
<reference evidence="5 11" key="3">
    <citation type="submission" date="2019-12" db="EMBL/GenBank/DDBJ databases">
        <authorList>
            <person name="Jiao W.-B."/>
            <person name="Schneeberger K."/>
        </authorList>
    </citation>
    <scope>NUCLEOTIDE SEQUENCE [LARGE SCALE GENOMIC DNA]</scope>
    <source>
        <strain evidence="10">cv. An-1</strain>
        <strain evidence="11">cv. C24</strain>
    </source>
</reference>
<dbReference type="InterPro" id="IPR036354">
    <property type="entry name" value="Prot_inh_pot1_sf"/>
</dbReference>
<dbReference type="InterPro" id="IPR000864">
    <property type="entry name" value="Prot_inh_pot1"/>
</dbReference>
<evidence type="ECO:0000313" key="5">
    <source>
        <dbReference type="EMBL" id="CAA0375561.1"/>
    </source>
</evidence>
<sequence>MSTECPRKNSWPELTGTNGDYAAVVIERENPTVNAAVILDGSPVTADFRCDRVRVFVDGNRIVVKTPKSG</sequence>
<accession>A0A178VRD0</accession>
<dbReference type="PANTHER" id="PTHR33091:SF83">
    <property type="entry name" value="SERINE PROTEASE INHIBITOR, POTATO INHIBITOR I-TYPE FAMILY PROTEIN-RELATED"/>
    <property type="match status" value="1"/>
</dbReference>
<evidence type="ECO:0000313" key="12">
    <source>
        <dbReference type="Proteomes" id="UP000516314"/>
    </source>
</evidence>
<evidence type="ECO:0000313" key="9">
    <source>
        <dbReference type="Proteomes" id="UP000078284"/>
    </source>
</evidence>
<name>A0A178VRD0_ARATH</name>
<dbReference type="Araport" id="AT2G38870"/>
<reference evidence="6 12" key="4">
    <citation type="submission" date="2020-09" db="EMBL/GenBank/DDBJ databases">
        <authorList>
            <person name="Ashkenazy H."/>
        </authorList>
    </citation>
    <scope>NUCLEOTIDE SEQUENCE [LARGE SCALE GENOMIC DNA]</scope>
    <source>
        <strain evidence="12">cv. Cdm-0</strain>
    </source>
</reference>
<evidence type="ECO:0000313" key="8">
    <source>
        <dbReference type="EMBL" id="VYS54897.1"/>
    </source>
</evidence>
<dbReference type="AlphaFoldDB" id="A0A178VRD0"/>
<evidence type="ECO:0000256" key="1">
    <source>
        <dbReference type="ARBA" id="ARBA00008210"/>
    </source>
</evidence>
<evidence type="ECO:0000256" key="2">
    <source>
        <dbReference type="ARBA" id="ARBA00022690"/>
    </source>
</evidence>
<reference evidence="7" key="2">
    <citation type="submission" date="2016-03" db="EMBL/GenBank/DDBJ databases">
        <title>Full-length assembly of Arabidopsis thaliana Ler reveals the complement of translocations and inversions.</title>
        <authorList>
            <person name="Zapata L."/>
            <person name="Schneeberger K."/>
            <person name="Ossowski S."/>
        </authorList>
    </citation>
    <scope>NUCLEOTIDE SEQUENCE [LARGE SCALE GENOMIC DNA]</scope>
    <source>
        <tissue evidence="7">Leaf</tissue>
    </source>
</reference>
<dbReference type="GeneID" id="818471"/>
<dbReference type="Pfam" id="PF00280">
    <property type="entry name" value="potato_inhibit"/>
    <property type="match status" value="1"/>
</dbReference>
<dbReference type="Gramene" id="AT2G38870.1">
    <property type="protein sequence ID" value="AT2G38870.1"/>
    <property type="gene ID" value="AT2G38870"/>
</dbReference>
<dbReference type="GO" id="GO:0009611">
    <property type="term" value="P:response to wounding"/>
    <property type="evidence" value="ECO:0007669"/>
    <property type="project" value="InterPro"/>
</dbReference>
<dbReference type="Proteomes" id="UP000426265">
    <property type="component" value="Unassembled WGS sequence"/>
</dbReference>
<dbReference type="GO" id="GO:0004867">
    <property type="term" value="F:serine-type endopeptidase inhibitor activity"/>
    <property type="evidence" value="ECO:0007669"/>
    <property type="project" value="UniProtKB-KW"/>
</dbReference>
<comment type="similarity">
    <text evidence="1">Belongs to the protease inhibitor I13 (potato type I serine protease inhibitor) family.</text>
</comment>
<dbReference type="EMBL" id="CACSHJ010000088">
    <property type="protein sequence ID" value="CAA0375561.1"/>
    <property type="molecule type" value="Genomic_DNA"/>
</dbReference>
<protein>
    <submittedName>
        <fullName evidence="6">(thale cress) hypothetical protein</fullName>
    </submittedName>
</protein>
<gene>
    <name evidence="4" type="ordered locus">At2g38870</name>
    <name evidence="7" type="ordered locus">AXX17_At2g35770</name>
    <name evidence="8" type="ORF">AN1_LOCUS10352</name>
    <name evidence="6" type="ORF">AT9943_LOCUS8888</name>
    <name evidence="5" type="ORF">C24_LOCUS10196</name>
</gene>
<proteinExistence type="inferred from homology"/>
<dbReference type="PRINTS" id="PR00292">
    <property type="entry name" value="POTATOINHBTR"/>
</dbReference>
<dbReference type="EMBL" id="LUHQ01000002">
    <property type="protein sequence ID" value="OAP07613.1"/>
    <property type="molecule type" value="Genomic_DNA"/>
</dbReference>
<dbReference type="SUPFAM" id="SSF54654">
    <property type="entry name" value="CI-2 family of serine protease inhibitors"/>
    <property type="match status" value="1"/>
</dbReference>
<evidence type="ECO:0000313" key="10">
    <source>
        <dbReference type="Proteomes" id="UP000426265"/>
    </source>
</evidence>
<dbReference type="Proteomes" id="UP000078284">
    <property type="component" value="Chromosome 2"/>
</dbReference>
<dbReference type="PANTHER" id="PTHR33091">
    <property type="entry name" value="PROTEIN, PUTATIVE, EXPRESSED-RELATED"/>
    <property type="match status" value="1"/>
</dbReference>
<dbReference type="OMA" id="TTEDIRC"/>
<dbReference type="EMBL" id="LR881467">
    <property type="protein sequence ID" value="CAD5320788.1"/>
    <property type="molecule type" value="Genomic_DNA"/>
</dbReference>